<dbReference type="InterPro" id="IPR026775">
    <property type="entry name" value="Zar1"/>
</dbReference>
<dbReference type="AlphaFoldDB" id="A0A8V0YYU6"/>
<evidence type="ECO:0000256" key="1">
    <source>
        <dbReference type="SAM" id="MobiDB-lite"/>
    </source>
</evidence>
<dbReference type="Ensembl" id="ENSGALT00010040157.1">
    <property type="protein sequence ID" value="ENSGALP00010023283.1"/>
    <property type="gene ID" value="ENSGALG00010016658.1"/>
</dbReference>
<keyword evidence="3" id="KW-1185">Reference proteome</keyword>
<dbReference type="PANTHER" id="PTHR31054:SF6">
    <property type="entry name" value="ZYGOTE ARREST PROTEIN 1"/>
    <property type="match status" value="1"/>
</dbReference>
<dbReference type="Proteomes" id="UP000000539">
    <property type="component" value="Chromosome 4"/>
</dbReference>
<organism evidence="2 3">
    <name type="scientific">Gallus gallus</name>
    <name type="common">Chicken</name>
    <dbReference type="NCBI Taxonomy" id="9031"/>
    <lineage>
        <taxon>Eukaryota</taxon>
        <taxon>Metazoa</taxon>
        <taxon>Chordata</taxon>
        <taxon>Craniata</taxon>
        <taxon>Vertebrata</taxon>
        <taxon>Euteleostomi</taxon>
        <taxon>Archelosauria</taxon>
        <taxon>Archosauria</taxon>
        <taxon>Dinosauria</taxon>
        <taxon>Saurischia</taxon>
        <taxon>Theropoda</taxon>
        <taxon>Coelurosauria</taxon>
        <taxon>Aves</taxon>
        <taxon>Neognathae</taxon>
        <taxon>Galloanserae</taxon>
        <taxon>Galliformes</taxon>
        <taxon>Phasianidae</taxon>
        <taxon>Phasianinae</taxon>
        <taxon>Gallus</taxon>
    </lineage>
</organism>
<dbReference type="OrthoDB" id="9885288at2759"/>
<dbReference type="GeneTree" id="ENSGT00390000012305"/>
<reference evidence="2" key="2">
    <citation type="submission" date="2025-08" db="UniProtKB">
        <authorList>
            <consortium name="Ensembl"/>
        </authorList>
    </citation>
    <scope>IDENTIFICATION</scope>
    <source>
        <strain evidence="2">broiler</strain>
    </source>
</reference>
<gene>
    <name evidence="2" type="primary">ZAR1</name>
</gene>
<feature type="compositionally biased region" description="Low complexity" evidence="1">
    <location>
        <begin position="121"/>
        <end position="142"/>
    </location>
</feature>
<name>A0A8V0YYU6_CHICK</name>
<sequence length="200" mass="21125">MHKARAEGALPYLYAAYPPYSYRYPPPKGKGGAGGWRPRGGYFAGYGEAAAAAAEYFDNYQRAQLKAILSQVNPNLTPRLRKANTKEVGVQVNPRQDASVQCSLGPRTLLRAASRRRTARTCAGGARGSASPATAPSASNTSSEEEDGGFCLFRALPGNCRLGRLISVVVVWGVAGKAASKGWAKPLLVSWGCARFGGAC</sequence>
<dbReference type="PANTHER" id="PTHR31054">
    <property type="entry name" value="ZYGOTE ARREST PROTEIN 1-LIKE ISOFORM X1"/>
    <property type="match status" value="1"/>
</dbReference>
<protein>
    <submittedName>
        <fullName evidence="2">Zygote arrest 1</fullName>
    </submittedName>
</protein>
<evidence type="ECO:0000313" key="2">
    <source>
        <dbReference type="Ensembl" id="ENSGALP00010023283.1"/>
    </source>
</evidence>
<reference evidence="2" key="3">
    <citation type="submission" date="2025-09" db="UniProtKB">
        <authorList>
            <consortium name="Ensembl"/>
        </authorList>
    </citation>
    <scope>IDENTIFICATION</scope>
    <source>
        <strain evidence="2">broiler</strain>
    </source>
</reference>
<proteinExistence type="predicted"/>
<accession>A0A8V0YYU6</accession>
<evidence type="ECO:0000313" key="3">
    <source>
        <dbReference type="Proteomes" id="UP000000539"/>
    </source>
</evidence>
<feature type="region of interest" description="Disordered" evidence="1">
    <location>
        <begin position="121"/>
        <end position="144"/>
    </location>
</feature>
<reference evidence="2" key="1">
    <citation type="submission" date="2020-11" db="EMBL/GenBank/DDBJ databases">
        <title>Gallus gallus (Chicken) genome, bGalGal1, GRCg7b, maternal haplotype autosomes + Z &amp; W.</title>
        <authorList>
            <person name="Warren W."/>
            <person name="Formenti G."/>
            <person name="Fedrigo O."/>
            <person name="Haase B."/>
            <person name="Mountcastle J."/>
            <person name="Balacco J."/>
            <person name="Tracey A."/>
            <person name="Schneider V."/>
            <person name="Okimoto R."/>
            <person name="Cheng H."/>
            <person name="Hawken R."/>
            <person name="Howe K."/>
            <person name="Jarvis E.D."/>
        </authorList>
    </citation>
    <scope>NUCLEOTIDE SEQUENCE [LARGE SCALE GENOMIC DNA]</scope>
    <source>
        <strain evidence="2">Broiler</strain>
    </source>
</reference>